<evidence type="ECO:0000259" key="12">
    <source>
        <dbReference type="PROSITE" id="PS50157"/>
    </source>
</evidence>
<keyword evidence="14" id="KW-1185">Reference proteome</keyword>
<dbReference type="EMBL" id="BGZK01002228">
    <property type="protein sequence ID" value="GBP91975.1"/>
    <property type="molecule type" value="Genomic_DNA"/>
</dbReference>
<feature type="domain" description="C2H2-type" evidence="12">
    <location>
        <begin position="468"/>
        <end position="492"/>
    </location>
</feature>
<keyword evidence="10" id="KW-0539">Nucleus</keyword>
<proteinExistence type="inferred from homology"/>
<dbReference type="InterPro" id="IPR013087">
    <property type="entry name" value="Znf_C2H2_type"/>
</dbReference>
<dbReference type="PANTHER" id="PTHR24394">
    <property type="entry name" value="ZINC FINGER PROTEIN"/>
    <property type="match status" value="1"/>
</dbReference>
<keyword evidence="3" id="KW-0479">Metal-binding</keyword>
<evidence type="ECO:0000256" key="9">
    <source>
        <dbReference type="ARBA" id="ARBA00023163"/>
    </source>
</evidence>
<dbReference type="Proteomes" id="UP000299102">
    <property type="component" value="Unassembled WGS sequence"/>
</dbReference>
<dbReference type="FunFam" id="3.30.160.60:FF:000614">
    <property type="entry name" value="Zinc finger protein 142"/>
    <property type="match status" value="1"/>
</dbReference>
<evidence type="ECO:0000313" key="13">
    <source>
        <dbReference type="EMBL" id="GBP91975.1"/>
    </source>
</evidence>
<dbReference type="FunFam" id="3.30.160.60:FF:000630">
    <property type="entry name" value="Zinc finger protein 180"/>
    <property type="match status" value="2"/>
</dbReference>
<feature type="domain" description="C2H2-type" evidence="12">
    <location>
        <begin position="440"/>
        <end position="467"/>
    </location>
</feature>
<feature type="domain" description="C2H2-type" evidence="12">
    <location>
        <begin position="300"/>
        <end position="327"/>
    </location>
</feature>
<dbReference type="GO" id="GO:0000981">
    <property type="term" value="F:DNA-binding transcription factor activity, RNA polymerase II-specific"/>
    <property type="evidence" value="ECO:0007669"/>
    <property type="project" value="TreeGrafter"/>
</dbReference>
<dbReference type="SMART" id="SM00355">
    <property type="entry name" value="ZnF_C2H2"/>
    <property type="match status" value="8"/>
</dbReference>
<evidence type="ECO:0000256" key="11">
    <source>
        <dbReference type="PROSITE-ProRule" id="PRU00042"/>
    </source>
</evidence>
<feature type="domain" description="C2H2-type" evidence="12">
    <location>
        <begin position="384"/>
        <end position="411"/>
    </location>
</feature>
<dbReference type="FunFam" id="3.30.160.60:FF:000395">
    <property type="entry name" value="zinc finger protein 513"/>
    <property type="match status" value="2"/>
</dbReference>
<dbReference type="Pfam" id="PF00096">
    <property type="entry name" value="zf-C2H2"/>
    <property type="match status" value="3"/>
</dbReference>
<feature type="domain" description="C2H2-type" evidence="12">
    <location>
        <begin position="356"/>
        <end position="383"/>
    </location>
</feature>
<evidence type="ECO:0000256" key="1">
    <source>
        <dbReference type="ARBA" id="ARBA00004123"/>
    </source>
</evidence>
<evidence type="ECO:0000256" key="6">
    <source>
        <dbReference type="ARBA" id="ARBA00022833"/>
    </source>
</evidence>
<dbReference type="FunFam" id="3.30.160.60:FF:000100">
    <property type="entry name" value="Zinc finger 45-like"/>
    <property type="match status" value="1"/>
</dbReference>
<keyword evidence="6" id="KW-0862">Zinc</keyword>
<dbReference type="Gene3D" id="3.30.160.60">
    <property type="entry name" value="Classic Zinc Finger"/>
    <property type="match status" value="8"/>
</dbReference>
<keyword evidence="4" id="KW-0677">Repeat</keyword>
<dbReference type="PANTHER" id="PTHR24394:SF29">
    <property type="entry name" value="MYONEURIN"/>
    <property type="match status" value="1"/>
</dbReference>
<keyword evidence="8" id="KW-0238">DNA-binding</keyword>
<dbReference type="FunFam" id="3.30.160.60:FF:000882">
    <property type="entry name" value="Predicted gene, 21060"/>
    <property type="match status" value="1"/>
</dbReference>
<dbReference type="InterPro" id="IPR036236">
    <property type="entry name" value="Znf_C2H2_sf"/>
</dbReference>
<dbReference type="AlphaFoldDB" id="A0A4C1ZZ80"/>
<evidence type="ECO:0000256" key="5">
    <source>
        <dbReference type="ARBA" id="ARBA00022771"/>
    </source>
</evidence>
<evidence type="ECO:0000256" key="7">
    <source>
        <dbReference type="ARBA" id="ARBA00023015"/>
    </source>
</evidence>
<accession>A0A4C1ZZ80</accession>
<evidence type="ECO:0000256" key="8">
    <source>
        <dbReference type="ARBA" id="ARBA00023125"/>
    </source>
</evidence>
<name>A0A4C1ZZ80_EUMVA</name>
<feature type="domain" description="C2H2-type" evidence="12">
    <location>
        <begin position="328"/>
        <end position="355"/>
    </location>
</feature>
<sequence length="492" mass="56801">MDIINWNIRECSVQLRRCDNVSRGSAVRALDASHVTDRCQDLNEMPMTIKAECDQDVATEILYAGHAHQDPIAEVGLLVKEEDDSIMKTETEDGTNEVRIKEELVIGPIVLQSNTTRHIQANPDSQSSIDSGSDTATRVFCSVFDQSATQTEIEDIFYEDSRIFSDDSFALNVKRTDNAYQRVLKEQSLGDERTSTSTQEGSQYRYHVRLHSEWDYGTDASGIELDTQAAEKQCKYRYWEHSISGKSDLMDYKQTRTGAKSYYCEQCEYSASDVVSLKRHLHIHKGIELNQPDRVDEKRYKCDYCEYSTPRLSNLTVHRRTHTGEKPYKCDRCEFTTPHHGNLKIHLRTHTGERPYKCEHCEYSASGTGNLKRHIRTHTGEKPHKCELCVFSTSQLVHLKIHMRTHTGERPYKCDQCEYSASYSCSLKAHMRTHTGQRPHKCDQCEYSSSEICNLKMHMRTHTGEKPYKCQYCEHSSSRLANLRKHMRIHTK</sequence>
<evidence type="ECO:0000256" key="4">
    <source>
        <dbReference type="ARBA" id="ARBA00022737"/>
    </source>
</evidence>
<comment type="caution">
    <text evidence="13">The sequence shown here is derived from an EMBL/GenBank/DDBJ whole genome shotgun (WGS) entry which is preliminary data.</text>
</comment>
<evidence type="ECO:0000256" key="2">
    <source>
        <dbReference type="ARBA" id="ARBA00007746"/>
    </source>
</evidence>
<keyword evidence="5 11" id="KW-0863">Zinc-finger</keyword>
<dbReference type="Pfam" id="PF13909">
    <property type="entry name" value="zf-H2C2_5"/>
    <property type="match status" value="1"/>
</dbReference>
<evidence type="ECO:0000256" key="10">
    <source>
        <dbReference type="ARBA" id="ARBA00023242"/>
    </source>
</evidence>
<dbReference type="STRING" id="151549.A0A4C1ZZ80"/>
<evidence type="ECO:0000256" key="3">
    <source>
        <dbReference type="ARBA" id="ARBA00022723"/>
    </source>
</evidence>
<comment type="similarity">
    <text evidence="2">Belongs to the hunchback C2H2-type zinc-finger protein family.</text>
</comment>
<keyword evidence="9" id="KW-0804">Transcription</keyword>
<dbReference type="GO" id="GO:0003677">
    <property type="term" value="F:DNA binding"/>
    <property type="evidence" value="ECO:0007669"/>
    <property type="project" value="UniProtKB-KW"/>
</dbReference>
<keyword evidence="7" id="KW-0805">Transcription regulation</keyword>
<feature type="domain" description="C2H2-type" evidence="12">
    <location>
        <begin position="262"/>
        <end position="289"/>
    </location>
</feature>
<comment type="subcellular location">
    <subcellularLocation>
        <location evidence="1">Nucleus</location>
    </subcellularLocation>
</comment>
<feature type="domain" description="C2H2-type" evidence="12">
    <location>
        <begin position="412"/>
        <end position="439"/>
    </location>
</feature>
<dbReference type="GO" id="GO:0005634">
    <property type="term" value="C:nucleus"/>
    <property type="evidence" value="ECO:0007669"/>
    <property type="project" value="UniProtKB-SubCell"/>
</dbReference>
<dbReference type="GO" id="GO:0008270">
    <property type="term" value="F:zinc ion binding"/>
    <property type="evidence" value="ECO:0007669"/>
    <property type="project" value="UniProtKB-KW"/>
</dbReference>
<protein>
    <submittedName>
        <fullName evidence="13">Zinc finger protein 782</fullName>
    </submittedName>
</protein>
<dbReference type="SUPFAM" id="SSF57667">
    <property type="entry name" value="beta-beta-alpha zinc fingers"/>
    <property type="match status" value="5"/>
</dbReference>
<evidence type="ECO:0000313" key="14">
    <source>
        <dbReference type="Proteomes" id="UP000299102"/>
    </source>
</evidence>
<gene>
    <name evidence="13" type="primary">ZNF782</name>
    <name evidence="13" type="ORF">EVAR_59369_1</name>
</gene>
<dbReference type="FunFam" id="3.30.160.60:FF:001290">
    <property type="entry name" value="Zinc finger 45-like"/>
    <property type="match status" value="1"/>
</dbReference>
<organism evidence="13 14">
    <name type="scientific">Eumeta variegata</name>
    <name type="common">Bagworm moth</name>
    <name type="synonym">Eumeta japonica</name>
    <dbReference type="NCBI Taxonomy" id="151549"/>
    <lineage>
        <taxon>Eukaryota</taxon>
        <taxon>Metazoa</taxon>
        <taxon>Ecdysozoa</taxon>
        <taxon>Arthropoda</taxon>
        <taxon>Hexapoda</taxon>
        <taxon>Insecta</taxon>
        <taxon>Pterygota</taxon>
        <taxon>Neoptera</taxon>
        <taxon>Endopterygota</taxon>
        <taxon>Lepidoptera</taxon>
        <taxon>Glossata</taxon>
        <taxon>Ditrysia</taxon>
        <taxon>Tineoidea</taxon>
        <taxon>Psychidae</taxon>
        <taxon>Oiketicinae</taxon>
        <taxon>Eumeta</taxon>
    </lineage>
</organism>
<reference evidence="13 14" key="1">
    <citation type="journal article" date="2019" name="Commun. Biol.">
        <title>The bagworm genome reveals a unique fibroin gene that provides high tensile strength.</title>
        <authorList>
            <person name="Kono N."/>
            <person name="Nakamura H."/>
            <person name="Ohtoshi R."/>
            <person name="Tomita M."/>
            <person name="Numata K."/>
            <person name="Arakawa K."/>
        </authorList>
    </citation>
    <scope>NUCLEOTIDE SEQUENCE [LARGE SCALE GENOMIC DNA]</scope>
</reference>
<dbReference type="OrthoDB" id="6756746at2759"/>
<dbReference type="PROSITE" id="PS50157">
    <property type="entry name" value="ZINC_FINGER_C2H2_2"/>
    <property type="match status" value="8"/>
</dbReference>